<evidence type="ECO:0000259" key="1">
    <source>
        <dbReference type="Pfam" id="PF01266"/>
    </source>
</evidence>
<sequence>MVIRFTGELEAAVPCPPSLLDPTPTETPSLTADVAVVGAGPAGAATAWHLARRGLHVLLLERRAAGTVWRAAGSAPWTDAGIPARVAAEATGLWRQVEQATGAQLLHVVSGVRQVRADQATAALTAAATAWGARLRHCDEVVAIDAAGRGALVRTRSATVRADRVVLAGAGPLPTDPGAPVASVPGRGSFAIPAITR</sequence>
<dbReference type="InterPro" id="IPR006076">
    <property type="entry name" value="FAD-dep_OxRdtase"/>
</dbReference>
<keyword evidence="3" id="KW-1185">Reference proteome</keyword>
<dbReference type="PANTHER" id="PTHR13847">
    <property type="entry name" value="SARCOSINE DEHYDROGENASE-RELATED"/>
    <property type="match status" value="1"/>
</dbReference>
<proteinExistence type="predicted"/>
<dbReference type="Pfam" id="PF01266">
    <property type="entry name" value="DAO"/>
    <property type="match status" value="1"/>
</dbReference>
<organism evidence="2 3">
    <name type="scientific">Pseudonocardia zijingensis</name>
    <dbReference type="NCBI Taxonomy" id="153376"/>
    <lineage>
        <taxon>Bacteria</taxon>
        <taxon>Bacillati</taxon>
        <taxon>Actinomycetota</taxon>
        <taxon>Actinomycetes</taxon>
        <taxon>Pseudonocardiales</taxon>
        <taxon>Pseudonocardiaceae</taxon>
        <taxon>Pseudonocardia</taxon>
    </lineage>
</organism>
<comment type="caution">
    <text evidence="2">The sequence shown here is derived from an EMBL/GenBank/DDBJ whole genome shotgun (WGS) entry which is preliminary data.</text>
</comment>
<evidence type="ECO:0000313" key="3">
    <source>
        <dbReference type="Proteomes" id="UP001499967"/>
    </source>
</evidence>
<accession>A0ABN1NAC8</accession>
<dbReference type="PRINTS" id="PR00419">
    <property type="entry name" value="ADXRDTASE"/>
</dbReference>
<dbReference type="EMBL" id="BAAAHP010000210">
    <property type="protein sequence ID" value="GAA0899727.1"/>
    <property type="molecule type" value="Genomic_DNA"/>
</dbReference>
<dbReference type="Gene3D" id="3.50.50.60">
    <property type="entry name" value="FAD/NAD(P)-binding domain"/>
    <property type="match status" value="1"/>
</dbReference>
<gene>
    <name evidence="2" type="ORF">GCM10009559_64840</name>
</gene>
<reference evidence="2 3" key="1">
    <citation type="journal article" date="2019" name="Int. J. Syst. Evol. Microbiol.">
        <title>The Global Catalogue of Microorganisms (GCM) 10K type strain sequencing project: providing services to taxonomists for standard genome sequencing and annotation.</title>
        <authorList>
            <consortium name="The Broad Institute Genomics Platform"/>
            <consortium name="The Broad Institute Genome Sequencing Center for Infectious Disease"/>
            <person name="Wu L."/>
            <person name="Ma J."/>
        </authorList>
    </citation>
    <scope>NUCLEOTIDE SEQUENCE [LARGE SCALE GENOMIC DNA]</scope>
    <source>
        <strain evidence="2 3">JCM 11117</strain>
    </source>
</reference>
<feature type="domain" description="FAD dependent oxidoreductase" evidence="1">
    <location>
        <begin position="33"/>
        <end position="119"/>
    </location>
</feature>
<dbReference type="InterPro" id="IPR036188">
    <property type="entry name" value="FAD/NAD-bd_sf"/>
</dbReference>
<dbReference type="SUPFAM" id="SSF51905">
    <property type="entry name" value="FAD/NAD(P)-binding domain"/>
    <property type="match status" value="1"/>
</dbReference>
<protein>
    <recommendedName>
        <fullName evidence="1">FAD dependent oxidoreductase domain-containing protein</fullName>
    </recommendedName>
</protein>
<evidence type="ECO:0000313" key="2">
    <source>
        <dbReference type="EMBL" id="GAA0899727.1"/>
    </source>
</evidence>
<name>A0ABN1NAC8_9PSEU</name>
<dbReference type="Proteomes" id="UP001499967">
    <property type="component" value="Unassembled WGS sequence"/>
</dbReference>